<evidence type="ECO:0000313" key="16">
    <source>
        <dbReference type="EMBL" id="PSJ31866.1"/>
    </source>
</evidence>
<keyword evidence="10 12" id="KW-0234">DNA repair</keyword>
<evidence type="ECO:0000256" key="5">
    <source>
        <dbReference type="ARBA" id="ARBA00022801"/>
    </source>
</evidence>
<dbReference type="Gene3D" id="2.10.109.10">
    <property type="entry name" value="Umud Fragment, subunit A"/>
    <property type="match status" value="1"/>
</dbReference>
<keyword evidence="17" id="KW-1185">Reference proteome</keyword>
<dbReference type="Proteomes" id="UP000241434">
    <property type="component" value="Unassembled WGS sequence"/>
</dbReference>
<dbReference type="GO" id="GO:0006260">
    <property type="term" value="P:DNA replication"/>
    <property type="evidence" value="ECO:0007669"/>
    <property type="project" value="UniProtKB-UniRule"/>
</dbReference>
<dbReference type="Pfam" id="PF01726">
    <property type="entry name" value="LexA_DNA_bind"/>
    <property type="match status" value="1"/>
</dbReference>
<dbReference type="GO" id="GO:0045892">
    <property type="term" value="P:negative regulation of DNA-templated transcription"/>
    <property type="evidence" value="ECO:0007669"/>
    <property type="project" value="UniProtKB-UniRule"/>
</dbReference>
<dbReference type="AlphaFoldDB" id="A0A2P7Q1N8"/>
<dbReference type="InterPro" id="IPR006197">
    <property type="entry name" value="Peptidase_S24_LexA"/>
</dbReference>
<dbReference type="GO" id="GO:0006281">
    <property type="term" value="P:DNA repair"/>
    <property type="evidence" value="ECO:0007669"/>
    <property type="project" value="UniProtKB-UniRule"/>
</dbReference>
<keyword evidence="5 12" id="KW-0378">Hydrolase</keyword>
<dbReference type="OrthoDB" id="9802364at2"/>
<dbReference type="Gene3D" id="1.10.10.10">
    <property type="entry name" value="Winged helix-like DNA-binding domain superfamily/Winged helix DNA-binding domain"/>
    <property type="match status" value="1"/>
</dbReference>
<feature type="active site" description="For autocatalytic cleavage activity" evidence="12">
    <location>
        <position position="171"/>
    </location>
</feature>
<dbReference type="InterPro" id="IPR015927">
    <property type="entry name" value="Peptidase_S24_S26A/B/C"/>
</dbReference>
<keyword evidence="2 12" id="KW-0678">Repressor</keyword>
<comment type="similarity">
    <text evidence="1 12 13">Belongs to the peptidase S24 family.</text>
</comment>
<dbReference type="InterPro" id="IPR036286">
    <property type="entry name" value="LexA/Signal_pep-like_sf"/>
</dbReference>
<proteinExistence type="inferred from homology"/>
<keyword evidence="4 12" id="KW-0227">DNA damage</keyword>
<dbReference type="SUPFAM" id="SSF51306">
    <property type="entry name" value="LexA/Signal peptidase"/>
    <property type="match status" value="1"/>
</dbReference>
<dbReference type="InterPro" id="IPR006200">
    <property type="entry name" value="LexA"/>
</dbReference>
<protein>
    <recommendedName>
        <fullName evidence="12">LexA repressor</fullName>
        <ecNumber evidence="12">3.4.21.88</ecNumber>
    </recommendedName>
</protein>
<evidence type="ECO:0000256" key="8">
    <source>
        <dbReference type="ARBA" id="ARBA00023125"/>
    </source>
</evidence>
<feature type="domain" description="LexA repressor DNA-binding" evidence="15">
    <location>
        <begin position="5"/>
        <end position="66"/>
    </location>
</feature>
<dbReference type="InterPro" id="IPR039418">
    <property type="entry name" value="LexA-like"/>
</dbReference>
<gene>
    <name evidence="12" type="primary">lexA</name>
    <name evidence="16" type="ORF">UF10_04450</name>
</gene>
<organism evidence="16 17">
    <name type="scientific">Peptostreptococcus russellii</name>
    <dbReference type="NCBI Taxonomy" id="215200"/>
    <lineage>
        <taxon>Bacteria</taxon>
        <taxon>Bacillati</taxon>
        <taxon>Bacillota</taxon>
        <taxon>Clostridia</taxon>
        <taxon>Peptostreptococcales</taxon>
        <taxon>Peptostreptococcaceae</taxon>
        <taxon>Peptostreptococcus</taxon>
    </lineage>
</organism>
<keyword evidence="3 12" id="KW-0235">DNA replication</keyword>
<evidence type="ECO:0000256" key="4">
    <source>
        <dbReference type="ARBA" id="ARBA00022763"/>
    </source>
</evidence>
<dbReference type="InterPro" id="IPR006199">
    <property type="entry name" value="LexA_DNA-bd_dom"/>
</dbReference>
<evidence type="ECO:0000259" key="14">
    <source>
        <dbReference type="Pfam" id="PF00717"/>
    </source>
</evidence>
<name>A0A2P7Q1N8_9FIRM</name>
<evidence type="ECO:0000256" key="12">
    <source>
        <dbReference type="HAMAP-Rule" id="MF_00015"/>
    </source>
</evidence>
<evidence type="ECO:0000256" key="1">
    <source>
        <dbReference type="ARBA" id="ARBA00007484"/>
    </source>
</evidence>
<keyword evidence="11 12" id="KW-0742">SOS response</keyword>
<dbReference type="FunFam" id="2.10.109.10:FF:000001">
    <property type="entry name" value="LexA repressor"/>
    <property type="match status" value="1"/>
</dbReference>
<evidence type="ECO:0000256" key="9">
    <source>
        <dbReference type="ARBA" id="ARBA00023163"/>
    </source>
</evidence>
<dbReference type="HAMAP" id="MF_00015">
    <property type="entry name" value="LexA"/>
    <property type="match status" value="1"/>
</dbReference>
<evidence type="ECO:0000256" key="13">
    <source>
        <dbReference type="RuleBase" id="RU003991"/>
    </source>
</evidence>
<feature type="DNA-binding region" description="H-T-H motif" evidence="12">
    <location>
        <begin position="29"/>
        <end position="49"/>
    </location>
</feature>
<dbReference type="CDD" id="cd06529">
    <property type="entry name" value="S24_LexA-like"/>
    <property type="match status" value="1"/>
</dbReference>
<comment type="caution">
    <text evidence="16">The sequence shown here is derived from an EMBL/GenBank/DDBJ whole genome shotgun (WGS) entry which is preliminary data.</text>
</comment>
<dbReference type="GO" id="GO:0003677">
    <property type="term" value="F:DNA binding"/>
    <property type="evidence" value="ECO:0007669"/>
    <property type="project" value="UniProtKB-UniRule"/>
</dbReference>
<dbReference type="InterPro" id="IPR036390">
    <property type="entry name" value="WH_DNA-bd_sf"/>
</dbReference>
<keyword evidence="9 12" id="KW-0804">Transcription</keyword>
<comment type="catalytic activity">
    <reaction evidence="12">
        <text>Hydrolysis of Ala-|-Gly bond in repressor LexA.</text>
        <dbReference type="EC" id="3.4.21.88"/>
    </reaction>
</comment>
<evidence type="ECO:0000256" key="11">
    <source>
        <dbReference type="ARBA" id="ARBA00023236"/>
    </source>
</evidence>
<dbReference type="InterPro" id="IPR050077">
    <property type="entry name" value="LexA_repressor"/>
</dbReference>
<evidence type="ECO:0000259" key="15">
    <source>
        <dbReference type="Pfam" id="PF01726"/>
    </source>
</evidence>
<dbReference type="GO" id="GO:0004252">
    <property type="term" value="F:serine-type endopeptidase activity"/>
    <property type="evidence" value="ECO:0007669"/>
    <property type="project" value="UniProtKB-UniRule"/>
</dbReference>
<evidence type="ECO:0000256" key="10">
    <source>
        <dbReference type="ARBA" id="ARBA00023204"/>
    </source>
</evidence>
<evidence type="ECO:0000256" key="2">
    <source>
        <dbReference type="ARBA" id="ARBA00022491"/>
    </source>
</evidence>
<feature type="domain" description="Peptidase S24/S26A/S26B/S26C" evidence="14">
    <location>
        <begin position="90"/>
        <end position="205"/>
    </location>
</feature>
<evidence type="ECO:0000256" key="6">
    <source>
        <dbReference type="ARBA" id="ARBA00022813"/>
    </source>
</evidence>
<dbReference type="InterPro" id="IPR036388">
    <property type="entry name" value="WH-like_DNA-bd_sf"/>
</dbReference>
<keyword evidence="7 12" id="KW-0805">Transcription regulation</keyword>
<reference evidence="16" key="1">
    <citation type="thesis" date="2015" institute="Rutgers" country="The State University of New Jersey, 14 College Farm Rd., New Brunswick, NJ, USA">
        <title>Ammonia toxicity in bacteria and its implications for treatment of and resource recovery from highly nitrogenous organic wastes.</title>
        <authorList>
            <person name="Luther A.K."/>
        </authorList>
    </citation>
    <scope>NUCLEOTIDE SEQUENCE</scope>
    <source>
        <strain evidence="16">RT-10B</strain>
    </source>
</reference>
<dbReference type="Pfam" id="PF00717">
    <property type="entry name" value="Peptidase_S24"/>
    <property type="match status" value="1"/>
</dbReference>
<evidence type="ECO:0000256" key="7">
    <source>
        <dbReference type="ARBA" id="ARBA00023015"/>
    </source>
</evidence>
<accession>A0A2P7Q1N8</accession>
<dbReference type="PANTHER" id="PTHR33516">
    <property type="entry name" value="LEXA REPRESSOR"/>
    <property type="match status" value="1"/>
</dbReference>
<dbReference type="NCBIfam" id="TIGR00498">
    <property type="entry name" value="lexA"/>
    <property type="match status" value="1"/>
</dbReference>
<dbReference type="RefSeq" id="WP_106776621.1">
    <property type="nucleotide sequence ID" value="NZ_JYGE01000003.1"/>
</dbReference>
<dbReference type="EC" id="3.4.21.88" evidence="12"/>
<evidence type="ECO:0000313" key="17">
    <source>
        <dbReference type="Proteomes" id="UP000241434"/>
    </source>
</evidence>
<comment type="subunit">
    <text evidence="12">Homodimer.</text>
</comment>
<evidence type="ECO:0000256" key="3">
    <source>
        <dbReference type="ARBA" id="ARBA00022705"/>
    </source>
</evidence>
<dbReference type="SUPFAM" id="SSF46785">
    <property type="entry name" value="Winged helix' DNA-binding domain"/>
    <property type="match status" value="1"/>
</dbReference>
<keyword evidence="8 12" id="KW-0238">DNA-binding</keyword>
<dbReference type="GO" id="GO:0009432">
    <property type="term" value="P:SOS response"/>
    <property type="evidence" value="ECO:0007669"/>
    <property type="project" value="UniProtKB-UniRule"/>
</dbReference>
<comment type="function">
    <text evidence="12">Represses a number of genes involved in the response to DNA damage (SOS response), including recA and lexA. In the presence of single-stranded DNA, RecA interacts with LexA causing an autocatalytic cleavage which disrupts the DNA-binding part of LexA, leading to derepression of the SOS regulon and eventually DNA repair.</text>
</comment>
<dbReference type="PANTHER" id="PTHR33516:SF2">
    <property type="entry name" value="LEXA REPRESSOR-RELATED"/>
    <property type="match status" value="1"/>
</dbReference>
<keyword evidence="6 12" id="KW-0068">Autocatalytic cleavage</keyword>
<dbReference type="PRINTS" id="PR00726">
    <property type="entry name" value="LEXASERPTASE"/>
</dbReference>
<feature type="active site" description="For autocatalytic cleavage activity" evidence="12">
    <location>
        <position position="132"/>
    </location>
</feature>
<sequence length="212" mass="23875">MYEDLKEKDILVLEYIKEHSGAKGYPPSVREICKKLGIKSTSTVFKILNRLEKYDYIRKDATKPRAIEILDKGVSSENIVGFNSEVINIPIVGQIAAGEPIFAEENIEEYMTLPSSYVKGKNCFMLRVKGDSMIDVGIMDRDYIIVDSSQINPIDGKIVVALVNEDSSTVKTLLRKDNKIILKPENELYEEMVFEADQVSIMGTVTGVFRVI</sequence>
<dbReference type="EMBL" id="JYGE01000003">
    <property type="protein sequence ID" value="PSJ31866.1"/>
    <property type="molecule type" value="Genomic_DNA"/>
</dbReference>
<feature type="site" description="Cleavage; by autolysis" evidence="12">
    <location>
        <begin position="97"/>
        <end position="98"/>
    </location>
</feature>
<dbReference type="GO" id="GO:0006508">
    <property type="term" value="P:proteolysis"/>
    <property type="evidence" value="ECO:0007669"/>
    <property type="project" value="InterPro"/>
</dbReference>